<dbReference type="EMBL" id="WKPJ01000002">
    <property type="protein sequence ID" value="MSA88204.1"/>
    <property type="molecule type" value="Genomic_DNA"/>
</dbReference>
<organism evidence="1 3">
    <name type="scientific">Holdemania massiliensis</name>
    <dbReference type="NCBI Taxonomy" id="1468449"/>
    <lineage>
        <taxon>Bacteria</taxon>
        <taxon>Bacillati</taxon>
        <taxon>Bacillota</taxon>
        <taxon>Erysipelotrichia</taxon>
        <taxon>Erysipelotrichales</taxon>
        <taxon>Erysipelotrichaceae</taxon>
        <taxon>Holdemania</taxon>
    </lineage>
</organism>
<reference evidence="3 4" key="1">
    <citation type="journal article" date="2019" name="Nat. Med.">
        <title>A library of human gut bacterial isolates paired with longitudinal multiomics data enables mechanistic microbiome research.</title>
        <authorList>
            <person name="Poyet M."/>
            <person name="Groussin M."/>
            <person name="Gibbons S.M."/>
            <person name="Avila-Pacheco J."/>
            <person name="Jiang X."/>
            <person name="Kearney S.M."/>
            <person name="Perrotta A.R."/>
            <person name="Berdy B."/>
            <person name="Zhao S."/>
            <person name="Lieberman T.D."/>
            <person name="Swanson P.K."/>
            <person name="Smith M."/>
            <person name="Roesemann S."/>
            <person name="Alexander J.E."/>
            <person name="Rich S.A."/>
            <person name="Livny J."/>
            <person name="Vlamakis H."/>
            <person name="Clish C."/>
            <person name="Bullock K."/>
            <person name="Deik A."/>
            <person name="Scott J."/>
            <person name="Pierce K.A."/>
            <person name="Xavier R.J."/>
            <person name="Alm E.J."/>
        </authorList>
    </citation>
    <scope>NUCLEOTIDE SEQUENCE [LARGE SCALE GENOMIC DNA]</scope>
    <source>
        <strain evidence="1 3">BIOML-A4</strain>
        <strain evidence="2 4">BIOML-A5</strain>
    </source>
</reference>
<evidence type="ECO:0000313" key="4">
    <source>
        <dbReference type="Proteomes" id="UP000480929"/>
    </source>
</evidence>
<dbReference type="PANTHER" id="PTHR37691">
    <property type="entry name" value="BLR3518 PROTEIN"/>
    <property type="match status" value="1"/>
</dbReference>
<evidence type="ECO:0000313" key="1">
    <source>
        <dbReference type="EMBL" id="MSA88204.1"/>
    </source>
</evidence>
<proteinExistence type="predicted"/>
<comment type="caution">
    <text evidence="1">The sequence shown here is derived from an EMBL/GenBank/DDBJ whole genome shotgun (WGS) entry which is preliminary data.</text>
</comment>
<dbReference type="Pfam" id="PF02635">
    <property type="entry name" value="DsrE"/>
    <property type="match status" value="1"/>
</dbReference>
<gene>
    <name evidence="2" type="ORF">GKD88_02330</name>
    <name evidence="1" type="ORF">GKE08_02530</name>
</gene>
<dbReference type="InterPro" id="IPR027396">
    <property type="entry name" value="DsrEFH-like"/>
</dbReference>
<dbReference type="SUPFAM" id="SSF75169">
    <property type="entry name" value="DsrEFH-like"/>
    <property type="match status" value="1"/>
</dbReference>
<dbReference type="Proteomes" id="UP000480929">
    <property type="component" value="Unassembled WGS sequence"/>
</dbReference>
<dbReference type="Proteomes" id="UP000433575">
    <property type="component" value="Unassembled WGS sequence"/>
</dbReference>
<dbReference type="OrthoDB" id="6412948at2"/>
<dbReference type="PANTHER" id="PTHR37691:SF1">
    <property type="entry name" value="BLR3518 PROTEIN"/>
    <property type="match status" value="1"/>
</dbReference>
<keyword evidence="4" id="KW-1185">Reference proteome</keyword>
<sequence length="115" mass="12650">MNVIFHVDEMEHWAMALGNVRNMLDWLHQNKETYQIEVLANGPAVRAYLPSALADSLSVIMAQAKAEGVVFAACRNALRAQSIEPETLIEKTTVVPAGVVELAQKQQAGFAYIKP</sequence>
<evidence type="ECO:0000313" key="3">
    <source>
        <dbReference type="Proteomes" id="UP000433575"/>
    </source>
</evidence>
<name>A0A6N7S2Y9_9FIRM</name>
<protein>
    <submittedName>
        <fullName evidence="1">Uncharacterized protein</fullName>
    </submittedName>
</protein>
<dbReference type="EMBL" id="WKPI01000002">
    <property type="protein sequence ID" value="MSC31959.1"/>
    <property type="molecule type" value="Genomic_DNA"/>
</dbReference>
<dbReference type="InterPro" id="IPR003787">
    <property type="entry name" value="Sulphur_relay_DsrE/F-like"/>
</dbReference>
<evidence type="ECO:0000313" key="2">
    <source>
        <dbReference type="EMBL" id="MSC31959.1"/>
    </source>
</evidence>
<dbReference type="RefSeq" id="WP_154237830.1">
    <property type="nucleotide sequence ID" value="NZ_CALJPI010000099.1"/>
</dbReference>
<accession>A0A6N7S2Y9</accession>
<dbReference type="AlphaFoldDB" id="A0A6N7S2Y9"/>
<dbReference type="Gene3D" id="3.40.1260.10">
    <property type="entry name" value="DsrEFH-like"/>
    <property type="match status" value="1"/>
</dbReference>